<comment type="caution">
    <text evidence="3">The sequence shown here is derived from an EMBL/GenBank/DDBJ whole genome shotgun (WGS) entry which is preliminary data.</text>
</comment>
<reference evidence="3 4" key="1">
    <citation type="submission" date="2024-09" db="EMBL/GenBank/DDBJ databases">
        <authorList>
            <person name="Sun Q."/>
            <person name="Mori K."/>
        </authorList>
    </citation>
    <scope>NUCLEOTIDE SEQUENCE [LARGE SCALE GENOMIC DNA]</scope>
    <source>
        <strain evidence="3 4">JCM 4557</strain>
    </source>
</reference>
<keyword evidence="4" id="KW-1185">Reference proteome</keyword>
<keyword evidence="2" id="KW-0812">Transmembrane</keyword>
<evidence type="ECO:0000313" key="3">
    <source>
        <dbReference type="EMBL" id="MFC0844182.1"/>
    </source>
</evidence>
<keyword evidence="2" id="KW-1133">Transmembrane helix</keyword>
<accession>A0ABV6TEH5</accession>
<gene>
    <name evidence="3" type="ORF">ACFH04_10740</name>
</gene>
<keyword evidence="2" id="KW-0472">Membrane</keyword>
<sequence>MSTQRTEIPPHHTASSWAVDSLDSHHRGTRPPSGRNGLARPAMVLGVIALSTSIVFIGGPLGVIGLILGIAALATAKRTGVGRSKAITAVVTSAIAIVVSVLVAVFTVWYANKTQGCYQPDSFHEYKQCVRQQFTGS</sequence>
<protein>
    <submittedName>
        <fullName evidence="3">DUF4190 domain-containing protein</fullName>
    </submittedName>
</protein>
<dbReference type="RefSeq" id="WP_394318250.1">
    <property type="nucleotide sequence ID" value="NZ_JBHMQV010000009.1"/>
</dbReference>
<evidence type="ECO:0000256" key="2">
    <source>
        <dbReference type="SAM" id="Phobius"/>
    </source>
</evidence>
<dbReference type="Proteomes" id="UP001589887">
    <property type="component" value="Unassembled WGS sequence"/>
</dbReference>
<feature type="transmembrane region" description="Helical" evidence="2">
    <location>
        <begin position="86"/>
        <end position="111"/>
    </location>
</feature>
<evidence type="ECO:0000256" key="1">
    <source>
        <dbReference type="SAM" id="MobiDB-lite"/>
    </source>
</evidence>
<feature type="transmembrane region" description="Helical" evidence="2">
    <location>
        <begin position="42"/>
        <end position="74"/>
    </location>
</feature>
<proteinExistence type="predicted"/>
<dbReference type="EMBL" id="JBHMQV010000009">
    <property type="protein sequence ID" value="MFC0844182.1"/>
    <property type="molecule type" value="Genomic_DNA"/>
</dbReference>
<feature type="region of interest" description="Disordered" evidence="1">
    <location>
        <begin position="1"/>
        <end position="35"/>
    </location>
</feature>
<organism evidence="3 4">
    <name type="scientific">Streptomyces noboritoensis</name>
    <dbReference type="NCBI Taxonomy" id="67337"/>
    <lineage>
        <taxon>Bacteria</taxon>
        <taxon>Bacillati</taxon>
        <taxon>Actinomycetota</taxon>
        <taxon>Actinomycetes</taxon>
        <taxon>Kitasatosporales</taxon>
        <taxon>Streptomycetaceae</taxon>
        <taxon>Streptomyces</taxon>
    </lineage>
</organism>
<name>A0ABV6TEH5_9ACTN</name>
<evidence type="ECO:0000313" key="4">
    <source>
        <dbReference type="Proteomes" id="UP001589887"/>
    </source>
</evidence>